<reference evidence="3 4" key="1">
    <citation type="submission" date="2017-06" db="EMBL/GenBank/DDBJ databases">
        <title>Hymenobacter amundsenii sp. nov. isolated from regoliths in Antarctica.</title>
        <authorList>
            <person name="Sedlacek I."/>
            <person name="Kralova S."/>
            <person name="Pantucek R."/>
            <person name="Svec P."/>
            <person name="Holochova P."/>
            <person name="Stankova E."/>
            <person name="Vrbovska V."/>
            <person name="Busse H.-J."/>
        </authorList>
    </citation>
    <scope>NUCLEOTIDE SEQUENCE [LARGE SCALE GENOMIC DNA]</scope>
    <source>
        <strain evidence="3 4">CCM 8682</strain>
    </source>
</reference>
<keyword evidence="1" id="KW-0238">DNA-binding</keyword>
<accession>A0A246FM56</accession>
<dbReference type="AlphaFoldDB" id="A0A246FM56"/>
<name>A0A246FM56_9BACT</name>
<sequence length="535" mass="61064">MNFIPQKVVMIHLASAQPEASMALAYCLHRNTPTHHFTISLMLSHGQVVRLIFGLKLRELRQERGFTPAELAKVCDVSVSYLNEIEKGKKYPKADKILSLSKALEVSYDQLVSLTLPRRLEPISELLQSDLLKEFPLEMFGLDPLRIVELIANAPAKMNAFISTLFEIARNYEMRQEHFFLAALRSFQEMHDNYFEELEQDVRTFSVEHGLAAPAPLDRRRLEQVLTEKYGYTLDRTGLSDYAHLGRLRSVFQPKSKRLLLRPGLSGAQEGFVLGREVAFNYAGLKERPYVNASFPVHSFEEVLNNFKASYFAGALLMEEETLVRDLTGFFNAKKWEPALLLDLLARYDVSPEMFMQRITNLLPRHFGIQSLFFLRFDQANSAADYKLTKELHLSRLHNPHGNELHEHYCRRWISLRLLAELRQQPAAEAPSFTLGAQRSRYPNGDEYLCLTLARAGTATEPAVSVTVGLLCDENLRQKVRFLDDPAIVVKDVNETCERCTIPDCEVRAAAPLEVERRQRQQELQAAVAALVNEV</sequence>
<dbReference type="GO" id="GO:0005829">
    <property type="term" value="C:cytosol"/>
    <property type="evidence" value="ECO:0007669"/>
    <property type="project" value="TreeGrafter"/>
</dbReference>
<evidence type="ECO:0000313" key="4">
    <source>
        <dbReference type="Proteomes" id="UP000197277"/>
    </source>
</evidence>
<evidence type="ECO:0000313" key="3">
    <source>
        <dbReference type="EMBL" id="OWP63837.1"/>
    </source>
</evidence>
<dbReference type="Proteomes" id="UP000197277">
    <property type="component" value="Unassembled WGS sequence"/>
</dbReference>
<dbReference type="OrthoDB" id="833147at2"/>
<dbReference type="EMBL" id="NIRR01000007">
    <property type="protein sequence ID" value="OWP63837.1"/>
    <property type="molecule type" value="Genomic_DNA"/>
</dbReference>
<dbReference type="SMART" id="SM00530">
    <property type="entry name" value="HTH_XRE"/>
    <property type="match status" value="1"/>
</dbReference>
<dbReference type="InterPro" id="IPR050807">
    <property type="entry name" value="TransReg_Diox_bact_type"/>
</dbReference>
<feature type="domain" description="HTH cro/C1-type" evidence="2">
    <location>
        <begin position="57"/>
        <end position="111"/>
    </location>
</feature>
<organism evidence="3 4">
    <name type="scientific">Hymenobacter amundsenii</name>
    <dbReference type="NCBI Taxonomy" id="2006685"/>
    <lineage>
        <taxon>Bacteria</taxon>
        <taxon>Pseudomonadati</taxon>
        <taxon>Bacteroidota</taxon>
        <taxon>Cytophagia</taxon>
        <taxon>Cytophagales</taxon>
        <taxon>Hymenobacteraceae</taxon>
        <taxon>Hymenobacter</taxon>
    </lineage>
</organism>
<evidence type="ECO:0000259" key="2">
    <source>
        <dbReference type="PROSITE" id="PS50943"/>
    </source>
</evidence>
<dbReference type="SUPFAM" id="SSF47413">
    <property type="entry name" value="lambda repressor-like DNA-binding domains"/>
    <property type="match status" value="1"/>
</dbReference>
<dbReference type="PROSITE" id="PS50943">
    <property type="entry name" value="HTH_CROC1"/>
    <property type="match status" value="1"/>
</dbReference>
<comment type="caution">
    <text evidence="3">The sequence shown here is derived from an EMBL/GenBank/DDBJ whole genome shotgun (WGS) entry which is preliminary data.</text>
</comment>
<dbReference type="GO" id="GO:0003700">
    <property type="term" value="F:DNA-binding transcription factor activity"/>
    <property type="evidence" value="ECO:0007669"/>
    <property type="project" value="TreeGrafter"/>
</dbReference>
<evidence type="ECO:0000256" key="1">
    <source>
        <dbReference type="ARBA" id="ARBA00023125"/>
    </source>
</evidence>
<dbReference type="InterPro" id="IPR010982">
    <property type="entry name" value="Lambda_DNA-bd_dom_sf"/>
</dbReference>
<keyword evidence="4" id="KW-1185">Reference proteome</keyword>
<dbReference type="GO" id="GO:0003677">
    <property type="term" value="F:DNA binding"/>
    <property type="evidence" value="ECO:0007669"/>
    <property type="project" value="UniProtKB-KW"/>
</dbReference>
<dbReference type="PANTHER" id="PTHR46797">
    <property type="entry name" value="HTH-TYPE TRANSCRIPTIONAL REGULATOR"/>
    <property type="match status" value="1"/>
</dbReference>
<proteinExistence type="predicted"/>
<protein>
    <recommendedName>
        <fullName evidence="2">HTH cro/C1-type domain-containing protein</fullName>
    </recommendedName>
</protein>
<dbReference type="CDD" id="cd00093">
    <property type="entry name" value="HTH_XRE"/>
    <property type="match status" value="1"/>
</dbReference>
<dbReference type="Pfam" id="PF01381">
    <property type="entry name" value="HTH_3"/>
    <property type="match status" value="1"/>
</dbReference>
<dbReference type="Gene3D" id="1.10.260.40">
    <property type="entry name" value="lambda repressor-like DNA-binding domains"/>
    <property type="match status" value="1"/>
</dbReference>
<dbReference type="PANTHER" id="PTHR46797:SF1">
    <property type="entry name" value="METHYLPHOSPHONATE SYNTHASE"/>
    <property type="match status" value="1"/>
</dbReference>
<gene>
    <name evidence="3" type="ORF">CDA63_06380</name>
</gene>
<dbReference type="InterPro" id="IPR001387">
    <property type="entry name" value="Cro/C1-type_HTH"/>
</dbReference>